<organism evidence="3 4">
    <name type="scientific">Janthinobacterium lividum</name>
    <dbReference type="NCBI Taxonomy" id="29581"/>
    <lineage>
        <taxon>Bacteria</taxon>
        <taxon>Pseudomonadati</taxon>
        <taxon>Pseudomonadota</taxon>
        <taxon>Betaproteobacteria</taxon>
        <taxon>Burkholderiales</taxon>
        <taxon>Oxalobacteraceae</taxon>
        <taxon>Janthinobacterium</taxon>
    </lineage>
</organism>
<evidence type="ECO:0000313" key="4">
    <source>
        <dbReference type="Proteomes" id="UP000092634"/>
    </source>
</evidence>
<feature type="transmembrane region" description="Helical" evidence="1">
    <location>
        <begin position="254"/>
        <end position="276"/>
    </location>
</feature>
<dbReference type="InterPro" id="IPR007349">
    <property type="entry name" value="DUF418"/>
</dbReference>
<protein>
    <recommendedName>
        <fullName evidence="2">DUF418 domain-containing protein</fullName>
    </recommendedName>
</protein>
<feature type="transmembrane region" description="Helical" evidence="1">
    <location>
        <begin position="360"/>
        <end position="379"/>
    </location>
</feature>
<dbReference type="PANTHER" id="PTHR30590">
    <property type="entry name" value="INNER MEMBRANE PROTEIN"/>
    <property type="match status" value="1"/>
</dbReference>
<dbReference type="EMBL" id="MAQB02000012">
    <property type="protein sequence ID" value="OFJ46522.1"/>
    <property type="molecule type" value="Genomic_DNA"/>
</dbReference>
<dbReference type="Pfam" id="PF04235">
    <property type="entry name" value="DUF418"/>
    <property type="match status" value="1"/>
</dbReference>
<proteinExistence type="predicted"/>
<keyword evidence="1" id="KW-1133">Transmembrane helix</keyword>
<reference evidence="3 4" key="1">
    <citation type="submission" date="2016-10" db="EMBL/GenBank/DDBJ databases">
        <title>Updated version of Genome Assembly of Janthinobacterium lividum ERGS5:01.</title>
        <authorList>
            <person name="Kumar R."/>
            <person name="Acharya V."/>
            <person name="Singh D."/>
        </authorList>
    </citation>
    <scope>NUCLEOTIDE SEQUENCE [LARGE SCALE GENOMIC DNA]</scope>
    <source>
        <strain evidence="3 4">ERGS5:01</strain>
    </source>
</reference>
<keyword evidence="1" id="KW-0472">Membrane</keyword>
<dbReference type="InterPro" id="IPR052529">
    <property type="entry name" value="Bact_Transport_Assoc"/>
</dbReference>
<feature type="transmembrane region" description="Helical" evidence="1">
    <location>
        <begin position="58"/>
        <end position="85"/>
    </location>
</feature>
<sequence>MSAKSAVNAKSGRLLQLDVLRGIAVFGILLVNIWGFAWGTISLRYGTLPAPPPVLDQLLIFAVAALAQLKFYPIFAFLFGAGFALQTRSLQRRLGSREQAQAAYRRRLRWLLACGLLHGFLVWSGDVLSSYAVAGMLLLPLASARLSRVRNCAWLVAAGFLLFICLLIPVGQQGGAADTARELRSFADRYAMYTQGSAWDVALLRANDYLVSLLYASIMLPHIIVLFLLGILCVRFGWLTQPQRHQRLWRRVRAAGLGVGLPFNLLAAIAIAWQVADPYQTALDTALFEVGLFAGGPLLAAGYVAALMLAGPFMLRWLGTWLAPVGRMALSNYLLQSLLGTCLLQGPGLGWGARLRPAEMLGLAVLIMLGQVLLSRYWLRHFSQGPMEALWRRLARLPT</sequence>
<keyword evidence="1" id="KW-0812">Transmembrane</keyword>
<accession>A0A1E8PJN9</accession>
<feature type="transmembrane region" description="Helical" evidence="1">
    <location>
        <begin position="106"/>
        <end position="123"/>
    </location>
</feature>
<feature type="domain" description="DUF418" evidence="2">
    <location>
        <begin position="234"/>
        <end position="396"/>
    </location>
</feature>
<feature type="transmembrane region" description="Helical" evidence="1">
    <location>
        <begin position="330"/>
        <end position="348"/>
    </location>
</feature>
<feature type="transmembrane region" description="Helical" evidence="1">
    <location>
        <begin position="213"/>
        <end position="234"/>
    </location>
</feature>
<dbReference type="AlphaFoldDB" id="A0A1E8PJN9"/>
<feature type="transmembrane region" description="Helical" evidence="1">
    <location>
        <begin position="153"/>
        <end position="171"/>
    </location>
</feature>
<name>A0A1E8PJN9_9BURK</name>
<feature type="transmembrane region" description="Helical" evidence="1">
    <location>
        <begin position="129"/>
        <end position="146"/>
    </location>
</feature>
<evidence type="ECO:0000313" key="3">
    <source>
        <dbReference type="EMBL" id="OFJ46522.1"/>
    </source>
</evidence>
<gene>
    <name evidence="3" type="ORF">BA896_020885</name>
</gene>
<evidence type="ECO:0000256" key="1">
    <source>
        <dbReference type="SAM" id="Phobius"/>
    </source>
</evidence>
<feature type="transmembrane region" description="Helical" evidence="1">
    <location>
        <begin position="296"/>
        <end position="318"/>
    </location>
</feature>
<comment type="caution">
    <text evidence="3">The sequence shown here is derived from an EMBL/GenBank/DDBJ whole genome shotgun (WGS) entry which is preliminary data.</text>
</comment>
<dbReference type="Proteomes" id="UP000092634">
    <property type="component" value="Unassembled WGS sequence"/>
</dbReference>
<feature type="transmembrane region" description="Helical" evidence="1">
    <location>
        <begin position="20"/>
        <end position="38"/>
    </location>
</feature>
<evidence type="ECO:0000259" key="2">
    <source>
        <dbReference type="Pfam" id="PF04235"/>
    </source>
</evidence>
<dbReference type="PANTHER" id="PTHR30590:SF2">
    <property type="entry name" value="INNER MEMBRANE PROTEIN"/>
    <property type="match status" value="1"/>
</dbReference>